<dbReference type="CTD" id="4509"/>
<keyword evidence="1" id="KW-0812">Transmembrane</keyword>
<dbReference type="EMBL" id="KP202303">
    <property type="protein sequence ID" value="AJC00746.1"/>
    <property type="molecule type" value="Genomic_DNA"/>
</dbReference>
<reference evidence="2" key="1">
    <citation type="submission" date="2014-11" db="EMBL/GenBank/DDBJ databases">
        <title>Mitochondrial Genome of a Brazilian Stingless Bee Melipona scutellaris.</title>
        <authorList>
            <person name="Pereira U.P."/>
            <person name="Bonetti A.M."/>
            <person name="Goulart L.R."/>
            <person name="Ueira C.V."/>
        </authorList>
    </citation>
    <scope>NUCLEOTIDE SEQUENCE</scope>
</reference>
<geneLocation type="mitochondrion" evidence="2"/>
<sequence>MMPIYWLIIFFLCLIMYFFILFMLNSFFMIFNFKTKKKNNYMKNMNYKFKWI</sequence>
<evidence type="ECO:0000256" key="1">
    <source>
        <dbReference type="SAM" id="Phobius"/>
    </source>
</evidence>
<gene>
    <name evidence="2" type="primary">atp8</name>
</gene>
<organism evidence="2">
    <name type="scientific">Melipona scutellaris</name>
    <dbReference type="NCBI Taxonomy" id="263364"/>
    <lineage>
        <taxon>Eukaryota</taxon>
        <taxon>Metazoa</taxon>
        <taxon>Ecdysozoa</taxon>
        <taxon>Arthropoda</taxon>
        <taxon>Hexapoda</taxon>
        <taxon>Insecta</taxon>
        <taxon>Pterygota</taxon>
        <taxon>Neoptera</taxon>
        <taxon>Endopterygota</taxon>
        <taxon>Hymenoptera</taxon>
        <taxon>Apocrita</taxon>
        <taxon>Aculeata</taxon>
        <taxon>Apoidea</taxon>
        <taxon>Anthophila</taxon>
        <taxon>Apidae</taxon>
        <taxon>Melipona</taxon>
    </lineage>
</organism>
<keyword evidence="1" id="KW-0472">Membrane</keyword>
<proteinExistence type="predicted"/>
<keyword evidence="2" id="KW-0496">Mitochondrion</keyword>
<keyword evidence="1" id="KW-1133">Transmembrane helix</keyword>
<name>A0A0B4U3F9_9HYME</name>
<dbReference type="RefSeq" id="YP_009115751.1">
    <property type="nucleotide sequence ID" value="NC_026198.1"/>
</dbReference>
<protein>
    <submittedName>
        <fullName evidence="2">ATP synthase F0 subunit 8</fullName>
    </submittedName>
</protein>
<evidence type="ECO:0000313" key="2">
    <source>
        <dbReference type="EMBL" id="AJC00746.1"/>
    </source>
</evidence>
<feature type="transmembrane region" description="Helical" evidence="1">
    <location>
        <begin position="6"/>
        <end position="33"/>
    </location>
</feature>
<accession>A0A0B4U3F9</accession>
<dbReference type="GeneID" id="22921555"/>
<dbReference type="AlphaFoldDB" id="A0A0B4U3F9"/>